<dbReference type="PATRIC" id="fig|743698.3.peg.690"/>
<evidence type="ECO:0000313" key="2">
    <source>
        <dbReference type="Proteomes" id="UP000035661"/>
    </source>
</evidence>
<organism evidence="1 2">
    <name type="scientific">Spiroplasma eriocheiris</name>
    <dbReference type="NCBI Taxonomy" id="315358"/>
    <lineage>
        <taxon>Bacteria</taxon>
        <taxon>Bacillati</taxon>
        <taxon>Mycoplasmatota</taxon>
        <taxon>Mollicutes</taxon>
        <taxon>Entomoplasmatales</taxon>
        <taxon>Spiroplasmataceae</taxon>
        <taxon>Spiroplasma</taxon>
    </lineage>
</organism>
<evidence type="ECO:0000313" key="1">
    <source>
        <dbReference type="EMBL" id="AKM54253.1"/>
    </source>
</evidence>
<dbReference type="Proteomes" id="UP000035661">
    <property type="component" value="Chromosome"/>
</dbReference>
<name>A0A0H3XHP2_9MOLU</name>
<evidence type="ECO:0008006" key="3">
    <source>
        <dbReference type="Google" id="ProtNLM"/>
    </source>
</evidence>
<keyword evidence="2" id="KW-1185">Reference proteome</keyword>
<dbReference type="EMBL" id="CP011856">
    <property type="protein sequence ID" value="AKM54253.1"/>
    <property type="molecule type" value="Genomic_DNA"/>
</dbReference>
<dbReference type="KEGG" id="seri:SERIO_v1c06880"/>
<reference evidence="1 2" key="1">
    <citation type="journal article" date="2015" name="Genome Biol. Evol.">
        <title>Found and Lost: The Fates of Horizontally Acquired Genes in Arthropod-Symbiotic Spiroplasma.</title>
        <authorList>
            <person name="Lo W.S."/>
            <person name="Gasparich G.E."/>
            <person name="Kuo C.H."/>
        </authorList>
    </citation>
    <scope>NUCLEOTIDE SEQUENCE [LARGE SCALE GENOMIC DNA]</scope>
    <source>
        <strain evidence="2">TDA-040725-5</strain>
    </source>
</reference>
<dbReference type="PROSITE" id="PS51257">
    <property type="entry name" value="PROKAR_LIPOPROTEIN"/>
    <property type="match status" value="1"/>
</dbReference>
<proteinExistence type="predicted"/>
<reference evidence="2" key="2">
    <citation type="submission" date="2015-06" db="EMBL/GenBank/DDBJ databases">
        <title>Complete genome sequence of Spiroplasma eriocheiris TDA-040725-5 (DSM 21848).</title>
        <authorList>
            <person name="Lo W.-S."/>
            <person name="Kuo C.-H."/>
        </authorList>
    </citation>
    <scope>NUCLEOTIDE SEQUENCE [LARGE SCALE GENOMIC DNA]</scope>
    <source>
        <strain evidence="2">TDA-040725-5</strain>
    </source>
</reference>
<protein>
    <recommendedName>
        <fullName evidence="3">Lipoprotein</fullName>
    </recommendedName>
</protein>
<dbReference type="RefSeq" id="WP_053040832.1">
    <property type="nucleotide sequence ID" value="NZ_CP011856.1"/>
</dbReference>
<dbReference type="AlphaFoldDB" id="A0A0H3XHP2"/>
<accession>A0A0H3XHP2</accession>
<sequence>MKKLLTFLTSLTIVLPLPTTLVSCHLLSHWWDKKPSGNQYSACLLYKDHQPTKIVDDRAGRGKLWWQLTNPQDGFHIRQQQKISLSRLTTEDQQFVNACESNMLYQASPDSINRFHQLTTTSFYADIPTLANAIHPLNAPYSLDFQGLIDNATNLAGLKLTSQEKDEFANQILTFFNIITKVYGQNVINKLLYELMSGTTMSNPNVVAATGFALWQMGGIQGMMLGPQSASLKLAQQQYDIGYWSNQSIAGTLVHEMGHTISQYAGLAPPSRYYLNNFDPNIIDPQTVRHLEDIVYQNPSDGNPMLFYKFRPGDALVEYLGAKVGISDDYPVQQKLAAWSFIQSGYGRGGNQDGGNEELFAEGFSQWLLTPDYLKGLNWEALNEFYTSHLLDVYQMN</sequence>
<gene>
    <name evidence="1" type="ORF">SERIO_v1c06880</name>
</gene>